<comment type="caution">
    <text evidence="2">The sequence shown here is derived from an EMBL/GenBank/DDBJ whole genome shotgun (WGS) entry which is preliminary data.</text>
</comment>
<feature type="region of interest" description="Disordered" evidence="1">
    <location>
        <begin position="192"/>
        <end position="220"/>
    </location>
</feature>
<dbReference type="Proteomes" id="UP000037822">
    <property type="component" value="Unassembled WGS sequence"/>
</dbReference>
<evidence type="ECO:0000256" key="1">
    <source>
        <dbReference type="SAM" id="MobiDB-lite"/>
    </source>
</evidence>
<dbReference type="AlphaFoldDB" id="A0A0N1N2X5"/>
<name>A0A0N1N2X5_9HYPH</name>
<sequence length="239" mass="25826">MGAATSETGEFAVDTDSIHRLSLAQDGFLALRLEAALGRLAATETLLAAERLHGREARAALSLSERAFEQQRDAIASADQRHRAVATELERLKQSLHEATLDKIRQDHQIAGLTAALASRTAEIERLRDAGAAVEADLRAVRARQNSATDVLHRECQRLEEAVQSERRDKVLLQRALDLARANRRALQTHIEQHVRQSTGLAAPASPPTVPPARQSLGQASSGTAILLSSNGDHHAACS</sequence>
<dbReference type="PATRIC" id="fig|1526658.3.peg.35"/>
<keyword evidence="3" id="KW-1185">Reference proteome</keyword>
<evidence type="ECO:0008006" key="4">
    <source>
        <dbReference type="Google" id="ProtNLM"/>
    </source>
</evidence>
<organism evidence="2 3">
    <name type="scientific">Bosea vaviloviae</name>
    <dbReference type="NCBI Taxonomy" id="1526658"/>
    <lineage>
        <taxon>Bacteria</taxon>
        <taxon>Pseudomonadati</taxon>
        <taxon>Pseudomonadota</taxon>
        <taxon>Alphaproteobacteria</taxon>
        <taxon>Hyphomicrobiales</taxon>
        <taxon>Boseaceae</taxon>
        <taxon>Bosea</taxon>
    </lineage>
</organism>
<accession>A0A0N1N2X5</accession>
<evidence type="ECO:0000313" key="3">
    <source>
        <dbReference type="Proteomes" id="UP000037822"/>
    </source>
</evidence>
<protein>
    <recommendedName>
        <fullName evidence="4">Crescentin coiled-coil domain-containing protein</fullName>
    </recommendedName>
</protein>
<dbReference type="EMBL" id="LGSZ01000048">
    <property type="protein sequence ID" value="KPH79500.1"/>
    <property type="molecule type" value="Genomic_DNA"/>
</dbReference>
<gene>
    <name evidence="2" type="ORF">AE618_16440</name>
</gene>
<proteinExistence type="predicted"/>
<reference evidence="2 3" key="1">
    <citation type="submission" date="2015-07" db="EMBL/GenBank/DDBJ databases">
        <title>Whole genome sequencing of Bosea vaviloviae isolated from cave pool.</title>
        <authorList>
            <person name="Tan N.E.H."/>
            <person name="Lee Y.P."/>
            <person name="Gan H.M."/>
            <person name="Barton H."/>
            <person name="Savka M.A."/>
        </authorList>
    </citation>
    <scope>NUCLEOTIDE SEQUENCE [LARGE SCALE GENOMIC DNA]</scope>
    <source>
        <strain evidence="2 3">SD260</strain>
    </source>
</reference>
<evidence type="ECO:0000313" key="2">
    <source>
        <dbReference type="EMBL" id="KPH79500.1"/>
    </source>
</evidence>